<evidence type="ECO:0000256" key="1">
    <source>
        <dbReference type="SAM" id="MobiDB-lite"/>
    </source>
</evidence>
<name>A0A8H4P0U8_9HYPO</name>
<gene>
    <name evidence="2" type="ORF">FALBO_16081</name>
</gene>
<dbReference type="Proteomes" id="UP000554235">
    <property type="component" value="Unassembled WGS sequence"/>
</dbReference>
<proteinExistence type="predicted"/>
<sequence>MNPNEEESVRGQGHDEELPAPTEDIPSTRLWLAPKDLSAFSSGEIALLHNMGVITEILANMATGPKSRHPSAASSQRSSMKSTVVYDNEEQINQGEDPNEGLAELVADDEVYQQFCEFINENQKGRPLTMIKRTKNTIVLAKRFRDSVENERMSNLDDDGLNDLYIQLSQKFRADQPSTSESSTEVATPRRSRRTAPKTPARTRSRRIIQEGQEDEYYEGDGGDGGDGSDGGDENDAEEG</sequence>
<feature type="region of interest" description="Disordered" evidence="1">
    <location>
        <begin position="1"/>
        <end position="27"/>
    </location>
</feature>
<feature type="compositionally biased region" description="Acidic residues" evidence="1">
    <location>
        <begin position="230"/>
        <end position="240"/>
    </location>
</feature>
<dbReference type="EMBL" id="JAADYS010002922">
    <property type="protein sequence ID" value="KAF4452943.1"/>
    <property type="molecule type" value="Genomic_DNA"/>
</dbReference>
<accession>A0A8H4P0U8</accession>
<evidence type="ECO:0000313" key="2">
    <source>
        <dbReference type="EMBL" id="KAF4452943.1"/>
    </source>
</evidence>
<dbReference type="AlphaFoldDB" id="A0A8H4P0U8"/>
<reference evidence="2 3" key="1">
    <citation type="submission" date="2020-01" db="EMBL/GenBank/DDBJ databases">
        <title>Identification and distribution of gene clusters putatively required for synthesis of sphingolipid metabolism inhibitors in phylogenetically diverse species of the filamentous fungus Fusarium.</title>
        <authorList>
            <person name="Kim H.-S."/>
            <person name="Busman M."/>
            <person name="Brown D.W."/>
            <person name="Divon H."/>
            <person name="Uhlig S."/>
            <person name="Proctor R.H."/>
        </authorList>
    </citation>
    <scope>NUCLEOTIDE SEQUENCE [LARGE SCALE GENOMIC DNA]</scope>
    <source>
        <strain evidence="2 3">NRRL 20459</strain>
    </source>
</reference>
<feature type="compositionally biased region" description="Basic and acidic residues" evidence="1">
    <location>
        <begin position="7"/>
        <end position="17"/>
    </location>
</feature>
<feature type="compositionally biased region" description="Acidic residues" evidence="1">
    <location>
        <begin position="212"/>
        <end position="224"/>
    </location>
</feature>
<protein>
    <submittedName>
        <fullName evidence="2">Uncharacterized protein</fullName>
    </submittedName>
</protein>
<feature type="compositionally biased region" description="Polar residues" evidence="1">
    <location>
        <begin position="176"/>
        <end position="186"/>
    </location>
</feature>
<evidence type="ECO:0000313" key="3">
    <source>
        <dbReference type="Proteomes" id="UP000554235"/>
    </source>
</evidence>
<organism evidence="2 3">
    <name type="scientific">Fusarium albosuccineum</name>
    <dbReference type="NCBI Taxonomy" id="1237068"/>
    <lineage>
        <taxon>Eukaryota</taxon>
        <taxon>Fungi</taxon>
        <taxon>Dikarya</taxon>
        <taxon>Ascomycota</taxon>
        <taxon>Pezizomycotina</taxon>
        <taxon>Sordariomycetes</taxon>
        <taxon>Hypocreomycetidae</taxon>
        <taxon>Hypocreales</taxon>
        <taxon>Nectriaceae</taxon>
        <taxon>Fusarium</taxon>
        <taxon>Fusarium decemcellulare species complex</taxon>
    </lineage>
</organism>
<feature type="region of interest" description="Disordered" evidence="1">
    <location>
        <begin position="172"/>
        <end position="240"/>
    </location>
</feature>
<feature type="compositionally biased region" description="Basic residues" evidence="1">
    <location>
        <begin position="190"/>
        <end position="207"/>
    </location>
</feature>
<comment type="caution">
    <text evidence="2">The sequence shown here is derived from an EMBL/GenBank/DDBJ whole genome shotgun (WGS) entry which is preliminary data.</text>
</comment>
<keyword evidence="3" id="KW-1185">Reference proteome</keyword>